<keyword evidence="3 9" id="KW-0812">Transmembrane</keyword>
<gene>
    <name evidence="10" type="ORF">T265_14015</name>
</gene>
<protein>
    <recommendedName>
        <fullName evidence="12">SID1 transmembrane family member 1</fullName>
    </recommendedName>
</protein>
<keyword evidence="4" id="KW-0732">Signal</keyword>
<dbReference type="STRING" id="6198.A0A074ZSI4"/>
<dbReference type="RefSeq" id="XP_009169919.1">
    <property type="nucleotide sequence ID" value="XM_009171655.1"/>
</dbReference>
<feature type="transmembrane region" description="Helical" evidence="9">
    <location>
        <begin position="1154"/>
        <end position="1173"/>
    </location>
</feature>
<feature type="transmembrane region" description="Helical" evidence="9">
    <location>
        <begin position="1070"/>
        <end position="1091"/>
    </location>
</feature>
<feature type="transmembrane region" description="Helical" evidence="9">
    <location>
        <begin position="1100"/>
        <end position="1123"/>
    </location>
</feature>
<keyword evidence="7" id="KW-0325">Glycoprotein</keyword>
<evidence type="ECO:0008006" key="12">
    <source>
        <dbReference type="Google" id="ProtNLM"/>
    </source>
</evidence>
<feature type="region of interest" description="Disordered" evidence="8">
    <location>
        <begin position="579"/>
        <end position="662"/>
    </location>
</feature>
<feature type="transmembrane region" description="Helical" evidence="9">
    <location>
        <begin position="1045"/>
        <end position="1064"/>
    </location>
</feature>
<evidence type="ECO:0000256" key="9">
    <source>
        <dbReference type="SAM" id="Phobius"/>
    </source>
</evidence>
<feature type="transmembrane region" description="Helical" evidence="9">
    <location>
        <begin position="908"/>
        <end position="929"/>
    </location>
</feature>
<evidence type="ECO:0000256" key="4">
    <source>
        <dbReference type="ARBA" id="ARBA00022729"/>
    </source>
</evidence>
<feature type="compositionally biased region" description="Basic and acidic residues" evidence="8">
    <location>
        <begin position="723"/>
        <end position="735"/>
    </location>
</feature>
<feature type="region of interest" description="Disordered" evidence="8">
    <location>
        <begin position="720"/>
        <end position="763"/>
    </location>
</feature>
<accession>A0A074ZSI4</accession>
<keyword evidence="11" id="KW-1185">Reference proteome</keyword>
<proteinExistence type="inferred from homology"/>
<keyword evidence="6 9" id="KW-0472">Membrane</keyword>
<feature type="transmembrane region" description="Helical" evidence="9">
    <location>
        <begin position="991"/>
        <end position="1013"/>
    </location>
</feature>
<dbReference type="EMBL" id="KL596750">
    <property type="protein sequence ID" value="KER26325.1"/>
    <property type="molecule type" value="Genomic_DNA"/>
</dbReference>
<dbReference type="OrthoDB" id="416618at2759"/>
<keyword evidence="5 9" id="KW-1133">Transmembrane helix</keyword>
<dbReference type="GO" id="GO:0005886">
    <property type="term" value="C:plasma membrane"/>
    <property type="evidence" value="ECO:0007669"/>
    <property type="project" value="TreeGrafter"/>
</dbReference>
<feature type="transmembrane region" description="Helical" evidence="9">
    <location>
        <begin position="805"/>
        <end position="830"/>
    </location>
</feature>
<evidence type="ECO:0000256" key="5">
    <source>
        <dbReference type="ARBA" id="ARBA00022989"/>
    </source>
</evidence>
<reference evidence="10 11" key="1">
    <citation type="submission" date="2013-11" db="EMBL/GenBank/DDBJ databases">
        <title>Opisthorchis viverrini - life in the bile duct.</title>
        <authorList>
            <person name="Young N.D."/>
            <person name="Nagarajan N."/>
            <person name="Lin S.J."/>
            <person name="Korhonen P.K."/>
            <person name="Jex A.R."/>
            <person name="Hall R.S."/>
            <person name="Safavi-Hemami H."/>
            <person name="Kaewkong W."/>
            <person name="Bertrand D."/>
            <person name="Gao S."/>
            <person name="Seet Q."/>
            <person name="Wongkham S."/>
            <person name="Teh B.T."/>
            <person name="Wongkham C."/>
            <person name="Intapan P.M."/>
            <person name="Maleewong W."/>
            <person name="Yang X."/>
            <person name="Hu M."/>
            <person name="Wang Z."/>
            <person name="Hofmann A."/>
            <person name="Sternberg P.W."/>
            <person name="Tan P."/>
            <person name="Wang J."/>
            <person name="Gasser R.B."/>
        </authorList>
    </citation>
    <scope>NUCLEOTIDE SEQUENCE [LARGE SCALE GENOMIC DNA]</scope>
</reference>
<feature type="transmembrane region" description="Helical" evidence="9">
    <location>
        <begin position="862"/>
        <end position="880"/>
    </location>
</feature>
<dbReference type="GO" id="GO:0051033">
    <property type="term" value="F:RNA transmembrane transporter activity"/>
    <property type="evidence" value="ECO:0007669"/>
    <property type="project" value="TreeGrafter"/>
</dbReference>
<evidence type="ECO:0000313" key="10">
    <source>
        <dbReference type="EMBL" id="KER26325.1"/>
    </source>
</evidence>
<dbReference type="InterPro" id="IPR025958">
    <property type="entry name" value="SID1_TM_fam"/>
</dbReference>
<feature type="compositionally biased region" description="Polar residues" evidence="8">
    <location>
        <begin position="579"/>
        <end position="590"/>
    </location>
</feature>
<dbReference type="GO" id="GO:0005764">
    <property type="term" value="C:lysosome"/>
    <property type="evidence" value="ECO:0007669"/>
    <property type="project" value="TreeGrafter"/>
</dbReference>
<dbReference type="Proteomes" id="UP000054324">
    <property type="component" value="Unassembled WGS sequence"/>
</dbReference>
<evidence type="ECO:0000256" key="2">
    <source>
        <dbReference type="ARBA" id="ARBA00006618"/>
    </source>
</evidence>
<evidence type="ECO:0000256" key="7">
    <source>
        <dbReference type="ARBA" id="ARBA00023180"/>
    </source>
</evidence>
<dbReference type="GO" id="GO:0003725">
    <property type="term" value="F:double-stranded RNA binding"/>
    <property type="evidence" value="ECO:0007669"/>
    <property type="project" value="TreeGrafter"/>
</dbReference>
<evidence type="ECO:0000256" key="6">
    <source>
        <dbReference type="ARBA" id="ARBA00023136"/>
    </source>
</evidence>
<feature type="compositionally biased region" description="Polar residues" evidence="8">
    <location>
        <begin position="739"/>
        <end position="751"/>
    </location>
</feature>
<evidence type="ECO:0000313" key="11">
    <source>
        <dbReference type="Proteomes" id="UP000054324"/>
    </source>
</evidence>
<dbReference type="GeneID" id="20328182"/>
<feature type="transmembrane region" description="Helical" evidence="9">
    <location>
        <begin position="509"/>
        <end position="533"/>
    </location>
</feature>
<feature type="compositionally biased region" description="Polar residues" evidence="8">
    <location>
        <begin position="621"/>
        <end position="641"/>
    </location>
</feature>
<dbReference type="Pfam" id="PF13965">
    <property type="entry name" value="SID-1_RNA_chan"/>
    <property type="match status" value="2"/>
</dbReference>
<feature type="transmembrane region" description="Helical" evidence="9">
    <location>
        <begin position="966"/>
        <end position="985"/>
    </location>
</feature>
<name>A0A074ZSI4_OPIVI</name>
<evidence type="ECO:0000256" key="8">
    <source>
        <dbReference type="SAM" id="MobiDB-lite"/>
    </source>
</evidence>
<dbReference type="CTD" id="20328182"/>
<feature type="transmembrane region" description="Helical" evidence="9">
    <location>
        <begin position="935"/>
        <end position="954"/>
    </location>
</feature>
<dbReference type="PANTHER" id="PTHR12185:SF14">
    <property type="entry name" value="CHOLESTEROL UPTAKE PROTEIN 1"/>
    <property type="match status" value="1"/>
</dbReference>
<evidence type="ECO:0000256" key="1">
    <source>
        <dbReference type="ARBA" id="ARBA00004141"/>
    </source>
</evidence>
<comment type="subcellular location">
    <subcellularLocation>
        <location evidence="1">Membrane</location>
        <topology evidence="1">Multi-pass membrane protein</topology>
    </subcellularLocation>
</comment>
<sequence>MWPVSGSQSRKTAITSSAEFAGNGFHTSLPSHCLTASGSLPPFTWLCERALRGSRSTGIRSTWPSQRNLCSVISSSIEGEGVSPNTVRHTSALLIRCPHQIRAMLRRHRWSNTESILTSSARSGQVSDPYSNMERTAALQHRCFHKYGHAGRLGETPYCLHTPVAEDSTTLPPDRLVARLLVVRGLAALGLAAPLWPRWHSLTLLNEVPASVVCGIIVALEPDHHVKVAASGRDSKYGGGGKGFFVRSVSVEKPGRRDPMLHEQLPVQELVVRIHVESEDAFKDYPLLVVVKQRNEVTSFRVPTVVNELSVYHNVSRTLCPLKLSSDFSVNFTVELSTFSLKNVSFKFRAESVTDFDLRKDDPLNFLLRPAQPVYFRYQFTHPLDSVAVKVVSPDNVCMVLSLQTMQCPVSDGLDTVQNAGLYQTVTNLGVISANVCSMRTSTVIHPLELQYPDGFYVVLVLKATDFACTGMERLLPIPTAHFQQHREPNRQNKNVTLKILPAPSRWDYIIPISGAFGFFALFYLAGIIIICTSRYLPHRHERSVDLTPQHFDLLSEEAEAFCQPTDVVRNYGTATHITTTHPSLHTDSSLVDMLDTEESESRSLKPPKPLCTQRARRGNDSQGGDSRSRTSTTQQLPSTSHHADVSLSVPRGENSLGGSTASLNHSRTLIMEHTREHHGWFSSSDEEQPEGHFVGAQDTLDKYSHRSPQVRSFTPGSVIQHEVSETRPITELRRPNHSPVSTGTTQTSAPDKQAPSERGSREVLTNAERNTDDVTILLSQNDMFRIVPVSNLSRKRYTTLNRKYLLYFWYLIIISIFYGLPAIQLIMIYQKTLVETGNEDLCYYNFECARPLGIFTAFNNIISNIGYIMLGLLFLTATARRDLIHRRRRKLDPEVTETRGLPQHYGLYYAMGLALTMEGIMSACYHMCPSFSNFQFDTAYMYILAMLIILKIYQTRHPDVNASAHSAYMVMAVVIFLGVTGVVYGSQTFWIAFTILFLLMSVVLTGEIYYMGQWNIDYCLPRRLFSMIKSDGIRSLRPMYLERMILLLVANLVNFALAGYGVATRPRDFSSFLLSVFMINMMVYTLFYIFMKIRHKERILLAPILYMVAGLVCWSAAIYFFFLRNTTWEVTPAQSRALNHPCLLFDFYDAHDIWHFLSASSMFFSFMMLMNLDDDLVDRPRDQIAEVPIEEVKKRSAVAPFRCLAAMPRERSTRAGILPGCPSLDGKSSGGGRIRTTRSNHLGHLAPWVAFGTKYTHLQINLVFTGDLTESLVHDILQQNVLHTCRLMIQLARYSRYRSKETTHKVAEYSSTAHVRFRPSWGSSVRHSPRVSVKLMFYLNPN</sequence>
<organism evidence="10 11">
    <name type="scientific">Opisthorchis viverrini</name>
    <name type="common">Southeast Asian liver fluke</name>
    <dbReference type="NCBI Taxonomy" id="6198"/>
    <lineage>
        <taxon>Eukaryota</taxon>
        <taxon>Metazoa</taxon>
        <taxon>Spiralia</taxon>
        <taxon>Lophotrochozoa</taxon>
        <taxon>Platyhelminthes</taxon>
        <taxon>Trematoda</taxon>
        <taxon>Digenea</taxon>
        <taxon>Opisthorchiida</taxon>
        <taxon>Opisthorchiata</taxon>
        <taxon>Opisthorchiidae</taxon>
        <taxon>Opisthorchis</taxon>
    </lineage>
</organism>
<dbReference type="KEGG" id="ovi:T265_14015"/>
<comment type="similarity">
    <text evidence="2">Belongs to the SID1 family.</text>
</comment>
<dbReference type="PANTHER" id="PTHR12185">
    <property type="entry name" value="SID1 TRANSMEMBRANE FAMILY MEMEBER"/>
    <property type="match status" value="1"/>
</dbReference>
<evidence type="ECO:0000256" key="3">
    <source>
        <dbReference type="ARBA" id="ARBA00022692"/>
    </source>
</evidence>